<dbReference type="GO" id="GO:0009380">
    <property type="term" value="C:excinuclease repair complex"/>
    <property type="evidence" value="ECO:0007669"/>
    <property type="project" value="TreeGrafter"/>
</dbReference>
<sequence>MEPVHIDFSPENDAAIFASLPAKPAVFTLRGEAGGEPYVTKSADLRRRLMRLLGGPEERTKRLNLRDRVRSIAYTLTGSDFESRWVLYQTLRREFPKDYTDRLKLRPAPLVKLNLDNEYPRAYVTRRITNLKGKSRYYGPFQSRATAEKFLADSLDLFKMRRCDFDLHPDPQFPGCIYSEMKMCLAPCFKGCTDQEYSEEVVRVRKYLDTAGDSLTREFEAEREKASAGLAFEQAAALHARLEKVHAAVQQRPEMARRLDALRGLIVQPAAEAGCVAFFTLEAGRLAGPTPFPVQDRGEGKHLSMESRILEALASADRLPPAGASELVEHIALLKRWAFRTQRVGEIFLTDENGELPMRRIVRGVSRVFRGEKEGAWPAPTGQLQIEPKLEEPLD</sequence>
<evidence type="ECO:0000313" key="2">
    <source>
        <dbReference type="Proteomes" id="UP000779809"/>
    </source>
</evidence>
<gene>
    <name evidence="1" type="ORF">HYX28_04545</name>
</gene>
<dbReference type="InterPro" id="IPR050066">
    <property type="entry name" value="UvrABC_protein_C"/>
</dbReference>
<reference evidence="1" key="1">
    <citation type="submission" date="2020-07" db="EMBL/GenBank/DDBJ databases">
        <title>Huge and variable diversity of episymbiotic CPR bacteria and DPANN archaea in groundwater ecosystems.</title>
        <authorList>
            <person name="He C.Y."/>
            <person name="Keren R."/>
            <person name="Whittaker M."/>
            <person name="Farag I.F."/>
            <person name="Doudna J."/>
            <person name="Cate J.H.D."/>
            <person name="Banfield J.F."/>
        </authorList>
    </citation>
    <scope>NUCLEOTIDE SEQUENCE</scope>
    <source>
        <strain evidence="1">NC_groundwater_580_Pr5_B-0.1um_64_19</strain>
    </source>
</reference>
<name>A0A932A7B6_9BACT</name>
<comment type="caution">
    <text evidence="1">The sequence shown here is derived from an EMBL/GenBank/DDBJ whole genome shotgun (WGS) entry which is preliminary data.</text>
</comment>
<dbReference type="PANTHER" id="PTHR30562">
    <property type="entry name" value="UVRC/OXIDOREDUCTASE"/>
    <property type="match status" value="1"/>
</dbReference>
<dbReference type="GO" id="GO:0006974">
    <property type="term" value="P:DNA damage response"/>
    <property type="evidence" value="ECO:0007669"/>
    <property type="project" value="TreeGrafter"/>
</dbReference>
<organism evidence="1 2">
    <name type="scientific">Candidatus Korobacter versatilis</name>
    <dbReference type="NCBI Taxonomy" id="658062"/>
    <lineage>
        <taxon>Bacteria</taxon>
        <taxon>Pseudomonadati</taxon>
        <taxon>Acidobacteriota</taxon>
        <taxon>Terriglobia</taxon>
        <taxon>Terriglobales</taxon>
        <taxon>Candidatus Korobacteraceae</taxon>
        <taxon>Candidatus Korobacter</taxon>
    </lineage>
</organism>
<dbReference type="AlphaFoldDB" id="A0A932A7B6"/>
<evidence type="ECO:0000313" key="1">
    <source>
        <dbReference type="EMBL" id="MBI2678026.1"/>
    </source>
</evidence>
<dbReference type="EMBL" id="JACPNR010000006">
    <property type="protein sequence ID" value="MBI2678026.1"/>
    <property type="molecule type" value="Genomic_DNA"/>
</dbReference>
<evidence type="ECO:0008006" key="3">
    <source>
        <dbReference type="Google" id="ProtNLM"/>
    </source>
</evidence>
<accession>A0A932A7B6</accession>
<proteinExistence type="predicted"/>
<dbReference type="Proteomes" id="UP000779809">
    <property type="component" value="Unassembled WGS sequence"/>
</dbReference>
<dbReference type="PANTHER" id="PTHR30562:SF1">
    <property type="entry name" value="UVRABC SYSTEM PROTEIN C"/>
    <property type="match status" value="1"/>
</dbReference>
<protein>
    <recommendedName>
        <fullName evidence="3">Excinuclease ABC subunit C</fullName>
    </recommendedName>
</protein>